<evidence type="ECO:0000313" key="10">
    <source>
        <dbReference type="Proteomes" id="UP000248857"/>
    </source>
</evidence>
<keyword evidence="6" id="KW-0460">Magnesium</keyword>
<evidence type="ECO:0000313" key="9">
    <source>
        <dbReference type="EMBL" id="PZD73627.1"/>
    </source>
</evidence>
<dbReference type="EC" id="3.1.-.-" evidence="9"/>
<feature type="domain" description="PIN" evidence="8">
    <location>
        <begin position="4"/>
        <end position="122"/>
    </location>
</feature>
<keyword evidence="2" id="KW-1277">Toxin-antitoxin system</keyword>
<evidence type="ECO:0000256" key="1">
    <source>
        <dbReference type="ARBA" id="ARBA00001946"/>
    </source>
</evidence>
<dbReference type="Gene3D" id="3.40.50.1010">
    <property type="entry name" value="5'-nuclease"/>
    <property type="match status" value="1"/>
</dbReference>
<dbReference type="RefSeq" id="WP_233501497.1">
    <property type="nucleotide sequence ID" value="NZ_CAWNWM010000005.1"/>
</dbReference>
<dbReference type="GO" id="GO:0046872">
    <property type="term" value="F:metal ion binding"/>
    <property type="evidence" value="ECO:0007669"/>
    <property type="project" value="UniProtKB-KW"/>
</dbReference>
<dbReference type="InterPro" id="IPR050556">
    <property type="entry name" value="Type_II_TA_system_RNase"/>
</dbReference>
<sequence length="140" mass="15419">MSTLLDTCVLSELRHPNCDEGVKIAVSTLASQDLFISVISIGEITKGIALLEASKRKQELLTWIHKLEKNYSDRLLPVDLEVVKIWGEITANAQRKGRIIPTGDGLIASTAQHHGLKVMTRNISDFEPTGVMLVNPWSGD</sequence>
<comment type="caution">
    <text evidence="9">The sequence shown here is derived from an EMBL/GenBank/DDBJ whole genome shotgun (WGS) entry which is preliminary data.</text>
</comment>
<keyword evidence="10" id="KW-1185">Reference proteome</keyword>
<keyword evidence="4" id="KW-0479">Metal-binding</keyword>
<name>A0A2W1JZY0_9CYAN</name>
<evidence type="ECO:0000259" key="8">
    <source>
        <dbReference type="Pfam" id="PF01850"/>
    </source>
</evidence>
<dbReference type="Proteomes" id="UP000248857">
    <property type="component" value="Unassembled WGS sequence"/>
</dbReference>
<keyword evidence="3" id="KW-0540">Nuclease</keyword>
<evidence type="ECO:0000256" key="3">
    <source>
        <dbReference type="ARBA" id="ARBA00022722"/>
    </source>
</evidence>
<dbReference type="PANTHER" id="PTHR33653:SF1">
    <property type="entry name" value="RIBONUCLEASE VAPC2"/>
    <property type="match status" value="1"/>
</dbReference>
<dbReference type="CDD" id="cd18746">
    <property type="entry name" value="PIN_VapC4-5_FitB-like"/>
    <property type="match status" value="1"/>
</dbReference>
<dbReference type="EMBL" id="PQWO01000005">
    <property type="protein sequence ID" value="PZD73627.1"/>
    <property type="molecule type" value="Genomic_DNA"/>
</dbReference>
<evidence type="ECO:0000256" key="4">
    <source>
        <dbReference type="ARBA" id="ARBA00022723"/>
    </source>
</evidence>
<dbReference type="InterPro" id="IPR002716">
    <property type="entry name" value="PIN_dom"/>
</dbReference>
<proteinExistence type="inferred from homology"/>
<dbReference type="GO" id="GO:0016787">
    <property type="term" value="F:hydrolase activity"/>
    <property type="evidence" value="ECO:0007669"/>
    <property type="project" value="UniProtKB-KW"/>
</dbReference>
<dbReference type="AlphaFoldDB" id="A0A2W1JZY0"/>
<evidence type="ECO:0000256" key="7">
    <source>
        <dbReference type="ARBA" id="ARBA00038093"/>
    </source>
</evidence>
<protein>
    <submittedName>
        <fullName evidence="9">Toxin FitB</fullName>
        <ecNumber evidence="9">3.1.-.-</ecNumber>
    </submittedName>
</protein>
<reference evidence="9 10" key="1">
    <citation type="journal article" date="2018" name="Sci. Rep.">
        <title>A novel species of the marine cyanobacterium Acaryochloris with a unique pigment content and lifestyle.</title>
        <authorList>
            <person name="Partensky F."/>
            <person name="Six C."/>
            <person name="Ratin M."/>
            <person name="Garczarek L."/>
            <person name="Vaulot D."/>
            <person name="Probert I."/>
            <person name="Calteau A."/>
            <person name="Gourvil P."/>
            <person name="Marie D."/>
            <person name="Grebert T."/>
            <person name="Bouchier C."/>
            <person name="Le Panse S."/>
            <person name="Gachenot M."/>
            <person name="Rodriguez F."/>
            <person name="Garrido J.L."/>
        </authorList>
    </citation>
    <scope>NUCLEOTIDE SEQUENCE [LARGE SCALE GENOMIC DNA]</scope>
    <source>
        <strain evidence="9 10">RCC1774</strain>
    </source>
</reference>
<comment type="cofactor">
    <cofactor evidence="1">
        <name>Mg(2+)</name>
        <dbReference type="ChEBI" id="CHEBI:18420"/>
    </cofactor>
</comment>
<dbReference type="InterPro" id="IPR029060">
    <property type="entry name" value="PIN-like_dom_sf"/>
</dbReference>
<keyword evidence="5 9" id="KW-0378">Hydrolase</keyword>
<dbReference type="PANTHER" id="PTHR33653">
    <property type="entry name" value="RIBONUCLEASE VAPC2"/>
    <property type="match status" value="1"/>
</dbReference>
<gene>
    <name evidence="9" type="primary">fitB_1</name>
    <name evidence="9" type="ORF">C1752_01941</name>
</gene>
<evidence type="ECO:0000256" key="5">
    <source>
        <dbReference type="ARBA" id="ARBA00022801"/>
    </source>
</evidence>
<dbReference type="SUPFAM" id="SSF88723">
    <property type="entry name" value="PIN domain-like"/>
    <property type="match status" value="1"/>
</dbReference>
<accession>A0A2W1JZY0</accession>
<organism evidence="9 10">
    <name type="scientific">Acaryochloris thomasi RCC1774</name>
    <dbReference type="NCBI Taxonomy" id="1764569"/>
    <lineage>
        <taxon>Bacteria</taxon>
        <taxon>Bacillati</taxon>
        <taxon>Cyanobacteriota</taxon>
        <taxon>Cyanophyceae</taxon>
        <taxon>Acaryochloridales</taxon>
        <taxon>Acaryochloridaceae</taxon>
        <taxon>Acaryochloris</taxon>
        <taxon>Acaryochloris thomasi</taxon>
    </lineage>
</organism>
<evidence type="ECO:0000256" key="6">
    <source>
        <dbReference type="ARBA" id="ARBA00022842"/>
    </source>
</evidence>
<evidence type="ECO:0000256" key="2">
    <source>
        <dbReference type="ARBA" id="ARBA00022649"/>
    </source>
</evidence>
<dbReference type="Pfam" id="PF01850">
    <property type="entry name" value="PIN"/>
    <property type="match status" value="1"/>
</dbReference>
<dbReference type="GO" id="GO:0004518">
    <property type="term" value="F:nuclease activity"/>
    <property type="evidence" value="ECO:0007669"/>
    <property type="project" value="UniProtKB-KW"/>
</dbReference>
<comment type="similarity">
    <text evidence="7">Belongs to the PINc/VapC protein family.</text>
</comment>